<protein>
    <submittedName>
        <fullName evidence="2">Uncharacterized protein</fullName>
    </submittedName>
</protein>
<sequence>MEFDLMTEEDYHNLPEEPELKFVIIEATCRRNMNSVISHETPASFDALIRSQYMTLVATAATELGIQGVEYPSHLSDPSEGLNRFMLDASAASTRIRLRRTPNQAGSVRLSARTRGRIELQMRKLRDVIENADMPDARRRSLIDKLNALAAEINEPRVSFAKTMAIIAFISVGITTGASFLADAPEAITTIASLIGQDKEAEDAENARLGAPPVPKALPAPAPPSTKKDGAFSRPLQDDDEIPF</sequence>
<feature type="region of interest" description="Disordered" evidence="1">
    <location>
        <begin position="199"/>
        <end position="244"/>
    </location>
</feature>
<dbReference type="Proteomes" id="UP000232163">
    <property type="component" value="Unassembled WGS sequence"/>
</dbReference>
<name>A0A2N9W062_9HYPH</name>
<reference evidence="3" key="1">
    <citation type="journal article" date="2017" name="Int J Environ Stud">
        <title>Does the Miocene-Pliocene relict legume Oxytropis triphylla form nitrogen-fixing nodules with a combination of bacterial strains?</title>
        <authorList>
            <person name="Safronova V."/>
            <person name="Belimov A."/>
            <person name="Sazanova A."/>
            <person name="Kuznetsova I."/>
            <person name="Popova J."/>
            <person name="Andronov E."/>
            <person name="Verkhozina A."/>
            <person name="Tikhonovich I."/>
        </authorList>
    </citation>
    <scope>NUCLEOTIDE SEQUENCE [LARGE SCALE GENOMIC DNA]</scope>
    <source>
        <strain evidence="3">Tri-38</strain>
    </source>
</reference>
<dbReference type="RefSeq" id="WP_099997932.1">
    <property type="nucleotide sequence ID" value="NZ_CP017940.1"/>
</dbReference>
<comment type="caution">
    <text evidence="2">The sequence shown here is derived from an EMBL/GenBank/DDBJ whole genome shotgun (WGS) entry which is preliminary data.</text>
</comment>
<dbReference type="AlphaFoldDB" id="A0A2N9W062"/>
<dbReference type="OrthoDB" id="8117406at2"/>
<evidence type="ECO:0000256" key="1">
    <source>
        <dbReference type="SAM" id="MobiDB-lite"/>
    </source>
</evidence>
<evidence type="ECO:0000313" key="3">
    <source>
        <dbReference type="Proteomes" id="UP000232163"/>
    </source>
</evidence>
<gene>
    <name evidence="2" type="ORF">B5P45_08785</name>
</gene>
<organism evidence="2 3">
    <name type="scientific">Phyllobacterium zundukense</name>
    <dbReference type="NCBI Taxonomy" id="1867719"/>
    <lineage>
        <taxon>Bacteria</taxon>
        <taxon>Pseudomonadati</taxon>
        <taxon>Pseudomonadota</taxon>
        <taxon>Alphaproteobacteria</taxon>
        <taxon>Hyphomicrobiales</taxon>
        <taxon>Phyllobacteriaceae</taxon>
        <taxon>Phyllobacterium</taxon>
    </lineage>
</organism>
<feature type="compositionally biased region" description="Pro residues" evidence="1">
    <location>
        <begin position="212"/>
        <end position="224"/>
    </location>
</feature>
<keyword evidence="3" id="KW-1185">Reference proteome</keyword>
<dbReference type="KEGG" id="pht:BLM14_02375"/>
<proteinExistence type="predicted"/>
<accession>A0A2N9W062</accession>
<dbReference type="EMBL" id="MZMT01000023">
    <property type="protein sequence ID" value="PIO45130.1"/>
    <property type="molecule type" value="Genomic_DNA"/>
</dbReference>
<evidence type="ECO:0000313" key="2">
    <source>
        <dbReference type="EMBL" id="PIO45130.1"/>
    </source>
</evidence>